<sequence>MYGIQEKIAPLMPKRLRAVVKDNLKSNLAKKISQGVFWTFFSTVVFRGIVFLTSICVARILNRGGFGEFGMVRSTVDMFVAFAGFGLGLTTTRFVAQYKATDKIKTGRIIRLSSYVSWTVGSIVGLALMGSAQLLADKSLHAPDLANDLRFGAVAILFYSINGAQNGTLAGFEAFKSVARMNMIAGVVNFPISLVLAWKLGVQGAVIGLATNAVMIAIVGFFEVRKVAARFDINVNEPGALKESKILTSFSLPAVISNMLVVPVTWCCNAMLVKQPDGFKELGVYNAGLNMMIMVNVVNNMLGQVLLPYAVQNFQTRNRKFEMLNNMMPWAIGIMMAMPFMFIPEIGDLLFGKSFSGSELHATIMIIMISTIILAHRQGITRNFAAGSYMWWSMLSNATWGLAALIVMFLLKHQGAEGRAAAFGVAYVVNTVIFIPFFFKKGLCDRDFIAAPESMGIWALIFISFTTLYFITVSSILVRAFMLIIVLGLIFTLLIRYYRKYAS</sequence>
<evidence type="ECO:0000256" key="3">
    <source>
        <dbReference type="ARBA" id="ARBA00022692"/>
    </source>
</evidence>
<accession>A0A5B2VJS7</accession>
<protein>
    <submittedName>
        <fullName evidence="7">Oligosaccharide flippase family protein</fullName>
    </submittedName>
</protein>
<feature type="transmembrane region" description="Helical" evidence="6">
    <location>
        <begin position="451"/>
        <end position="471"/>
    </location>
</feature>
<dbReference type="PANTHER" id="PTHR30250">
    <property type="entry name" value="PST FAMILY PREDICTED COLANIC ACID TRANSPORTER"/>
    <property type="match status" value="1"/>
</dbReference>
<feature type="transmembrane region" description="Helical" evidence="6">
    <location>
        <begin position="355"/>
        <end position="376"/>
    </location>
</feature>
<feature type="transmembrane region" description="Helical" evidence="6">
    <location>
        <begin position="292"/>
        <end position="311"/>
    </location>
</feature>
<dbReference type="RefSeq" id="WP_149840374.1">
    <property type="nucleotide sequence ID" value="NZ_VUOC01000004.1"/>
</dbReference>
<dbReference type="InterPro" id="IPR050833">
    <property type="entry name" value="Poly_Biosynth_Transport"/>
</dbReference>
<evidence type="ECO:0000256" key="6">
    <source>
        <dbReference type="SAM" id="Phobius"/>
    </source>
</evidence>
<gene>
    <name evidence="7" type="ORF">F0L74_23605</name>
</gene>
<feature type="transmembrane region" description="Helical" evidence="6">
    <location>
        <begin position="323"/>
        <end position="343"/>
    </location>
</feature>
<proteinExistence type="predicted"/>
<feature type="transmembrane region" description="Helical" evidence="6">
    <location>
        <begin position="388"/>
        <end position="409"/>
    </location>
</feature>
<evidence type="ECO:0000256" key="2">
    <source>
        <dbReference type="ARBA" id="ARBA00022475"/>
    </source>
</evidence>
<dbReference type="Pfam" id="PF01943">
    <property type="entry name" value="Polysacc_synt"/>
    <property type="match status" value="1"/>
</dbReference>
<feature type="transmembrane region" description="Helical" evidence="6">
    <location>
        <begin position="204"/>
        <end position="222"/>
    </location>
</feature>
<evidence type="ECO:0000313" key="8">
    <source>
        <dbReference type="Proteomes" id="UP000324611"/>
    </source>
</evidence>
<feature type="transmembrane region" description="Helical" evidence="6">
    <location>
        <begin position="76"/>
        <end position="95"/>
    </location>
</feature>
<dbReference type="AlphaFoldDB" id="A0A5B2VJS7"/>
<dbReference type="GO" id="GO:0005886">
    <property type="term" value="C:plasma membrane"/>
    <property type="evidence" value="ECO:0007669"/>
    <property type="project" value="UniProtKB-SubCell"/>
</dbReference>
<keyword evidence="2" id="KW-1003">Cell membrane</keyword>
<evidence type="ECO:0000313" key="7">
    <source>
        <dbReference type="EMBL" id="KAA2239195.1"/>
    </source>
</evidence>
<dbReference type="PANTHER" id="PTHR30250:SF11">
    <property type="entry name" value="O-ANTIGEN TRANSPORTER-RELATED"/>
    <property type="match status" value="1"/>
</dbReference>
<name>A0A5B2VJS7_9BACT</name>
<reference evidence="7 8" key="2">
    <citation type="submission" date="2019-09" db="EMBL/GenBank/DDBJ databases">
        <authorList>
            <person name="Jin C."/>
        </authorList>
    </citation>
    <scope>NUCLEOTIDE SEQUENCE [LARGE SCALE GENOMIC DNA]</scope>
    <source>
        <strain evidence="7 8">BN140078</strain>
    </source>
</reference>
<feature type="transmembrane region" description="Helical" evidence="6">
    <location>
        <begin position="477"/>
        <end position="498"/>
    </location>
</feature>
<keyword evidence="8" id="KW-1185">Reference proteome</keyword>
<dbReference type="InterPro" id="IPR002797">
    <property type="entry name" value="Polysacc_synth"/>
</dbReference>
<feature type="transmembrane region" description="Helical" evidence="6">
    <location>
        <begin position="115"/>
        <end position="136"/>
    </location>
</feature>
<comment type="caution">
    <text evidence="7">The sequence shown here is derived from an EMBL/GenBank/DDBJ whole genome shotgun (WGS) entry which is preliminary data.</text>
</comment>
<evidence type="ECO:0000256" key="4">
    <source>
        <dbReference type="ARBA" id="ARBA00022989"/>
    </source>
</evidence>
<comment type="subcellular location">
    <subcellularLocation>
        <location evidence="1">Cell membrane</location>
        <topology evidence="1">Multi-pass membrane protein</topology>
    </subcellularLocation>
</comment>
<evidence type="ECO:0000256" key="1">
    <source>
        <dbReference type="ARBA" id="ARBA00004651"/>
    </source>
</evidence>
<keyword evidence="5 6" id="KW-0472">Membrane</keyword>
<feature type="transmembrane region" description="Helical" evidence="6">
    <location>
        <begin position="35"/>
        <end position="61"/>
    </location>
</feature>
<dbReference type="Proteomes" id="UP000324611">
    <property type="component" value="Unassembled WGS sequence"/>
</dbReference>
<evidence type="ECO:0000256" key="5">
    <source>
        <dbReference type="ARBA" id="ARBA00023136"/>
    </source>
</evidence>
<reference evidence="7 8" key="1">
    <citation type="submission" date="2019-09" db="EMBL/GenBank/DDBJ databases">
        <title>Chitinophaga ginsengihumi sp. nov., isolated from soil of ginseng rhizosphere.</title>
        <authorList>
            <person name="Lee J."/>
        </authorList>
    </citation>
    <scope>NUCLEOTIDE SEQUENCE [LARGE SCALE GENOMIC DNA]</scope>
    <source>
        <strain evidence="7 8">BN140078</strain>
    </source>
</reference>
<dbReference type="EMBL" id="VUOC01000004">
    <property type="protein sequence ID" value="KAA2239195.1"/>
    <property type="molecule type" value="Genomic_DNA"/>
</dbReference>
<feature type="transmembrane region" description="Helical" evidence="6">
    <location>
        <begin position="250"/>
        <end position="272"/>
    </location>
</feature>
<keyword evidence="4 6" id="KW-1133">Transmembrane helix</keyword>
<keyword evidence="3 6" id="KW-0812">Transmembrane</keyword>
<organism evidence="7 8">
    <name type="scientific">Chitinophaga agrisoli</name>
    <dbReference type="NCBI Taxonomy" id="2607653"/>
    <lineage>
        <taxon>Bacteria</taxon>
        <taxon>Pseudomonadati</taxon>
        <taxon>Bacteroidota</taxon>
        <taxon>Chitinophagia</taxon>
        <taxon>Chitinophagales</taxon>
        <taxon>Chitinophagaceae</taxon>
        <taxon>Chitinophaga</taxon>
    </lineage>
</organism>
<feature type="transmembrane region" description="Helical" evidence="6">
    <location>
        <begin position="421"/>
        <end position="439"/>
    </location>
</feature>